<dbReference type="InterPro" id="IPR051348">
    <property type="entry name" value="U-box_ubiquitin_ligases"/>
</dbReference>
<feature type="region of interest" description="Disordered" evidence="4">
    <location>
        <begin position="88"/>
        <end position="115"/>
    </location>
</feature>
<name>A0A1D6LBY4_MAIZE</name>
<dbReference type="Gene3D" id="3.30.200.20">
    <property type="entry name" value="Phosphorylase Kinase, domain 1"/>
    <property type="match status" value="1"/>
</dbReference>
<gene>
    <name evidence="5" type="ORF">ZEAMMB73_Zm00001d034854</name>
</gene>
<evidence type="ECO:0000256" key="4">
    <source>
        <dbReference type="SAM" id="MobiDB-lite"/>
    </source>
</evidence>
<dbReference type="PANTHER" id="PTHR45647:SF118">
    <property type="entry name" value="OS01G0581400 PROTEIN"/>
    <property type="match status" value="1"/>
</dbReference>
<reference evidence="5" key="1">
    <citation type="submission" date="2015-12" db="EMBL/GenBank/DDBJ databases">
        <title>Update maize B73 reference genome by single molecule sequencing technologies.</title>
        <authorList>
            <consortium name="Maize Genome Sequencing Project"/>
            <person name="Ware D."/>
        </authorList>
    </citation>
    <scope>NUCLEOTIDE SEQUENCE [LARGE SCALE GENOMIC DNA]</scope>
    <source>
        <tissue evidence="5">Seedling</tissue>
    </source>
</reference>
<dbReference type="EMBL" id="CM007647">
    <property type="protein sequence ID" value="ONM11608.1"/>
    <property type="molecule type" value="Genomic_DNA"/>
</dbReference>
<feature type="compositionally biased region" description="Low complexity" evidence="4">
    <location>
        <begin position="106"/>
        <end position="115"/>
    </location>
</feature>
<accession>A0A1D6LBY4</accession>
<dbReference type="EC" id="2.3.2.27" evidence="2"/>
<comment type="catalytic activity">
    <reaction evidence="1">
        <text>S-ubiquitinyl-[E2 ubiquitin-conjugating enzyme]-L-cysteine + [acceptor protein]-L-lysine = [E2 ubiquitin-conjugating enzyme]-L-cysteine + N(6)-ubiquitinyl-[acceptor protein]-L-lysine.</text>
        <dbReference type="EC" id="2.3.2.27"/>
    </reaction>
</comment>
<evidence type="ECO:0000313" key="5">
    <source>
        <dbReference type="EMBL" id="ONM11608.1"/>
    </source>
</evidence>
<dbReference type="GO" id="GO:0061630">
    <property type="term" value="F:ubiquitin protein ligase activity"/>
    <property type="evidence" value="ECO:0007669"/>
    <property type="project" value="UniProtKB-EC"/>
</dbReference>
<proteinExistence type="predicted"/>
<dbReference type="AlphaFoldDB" id="A0A1D6LBY4"/>
<organism evidence="5">
    <name type="scientific">Zea mays</name>
    <name type="common">Maize</name>
    <dbReference type="NCBI Taxonomy" id="4577"/>
    <lineage>
        <taxon>Eukaryota</taxon>
        <taxon>Viridiplantae</taxon>
        <taxon>Streptophyta</taxon>
        <taxon>Embryophyta</taxon>
        <taxon>Tracheophyta</taxon>
        <taxon>Spermatophyta</taxon>
        <taxon>Magnoliopsida</taxon>
        <taxon>Liliopsida</taxon>
        <taxon>Poales</taxon>
        <taxon>Poaceae</taxon>
        <taxon>PACMAD clade</taxon>
        <taxon>Panicoideae</taxon>
        <taxon>Andropogonodae</taxon>
        <taxon>Andropogoneae</taxon>
        <taxon>Tripsacinae</taxon>
        <taxon>Zea</taxon>
    </lineage>
</organism>
<evidence type="ECO:0000256" key="1">
    <source>
        <dbReference type="ARBA" id="ARBA00000900"/>
    </source>
</evidence>
<evidence type="ECO:0000256" key="2">
    <source>
        <dbReference type="ARBA" id="ARBA00012483"/>
    </source>
</evidence>
<dbReference type="PANTHER" id="PTHR45647">
    <property type="entry name" value="OS02G0152300 PROTEIN"/>
    <property type="match status" value="1"/>
</dbReference>
<evidence type="ECO:0000256" key="3">
    <source>
        <dbReference type="ARBA" id="ARBA00022786"/>
    </source>
</evidence>
<protein>
    <recommendedName>
        <fullName evidence="2">RING-type E3 ubiquitin transferase</fullName>
        <ecNumber evidence="2">2.3.2.27</ecNumber>
    </recommendedName>
</protein>
<keyword evidence="3" id="KW-0833">Ubl conjugation pathway</keyword>
<sequence length="115" mass="12870">MDAAKAVQRLADLEALRRHNTEVRVCREADVKVRALDAISSHDFRYRKYHINEIEMATKRFSDDLQFGEGEYDPVYCASMGHTPIAIKGLRPDARSPSASGATPQRTTTTTRSSS</sequence>
<dbReference type="InParanoid" id="A0A1D6LBY4"/>